<accession>A0A8H3QNX7</accession>
<dbReference type="OrthoDB" id="2014201at2759"/>
<name>A0A8H3QNX7_9GLOM</name>
<dbReference type="InterPro" id="IPR029063">
    <property type="entry name" value="SAM-dependent_MTases_sf"/>
</dbReference>
<dbReference type="Gene3D" id="3.40.50.150">
    <property type="entry name" value="Vaccinia Virus protein VP39"/>
    <property type="match status" value="1"/>
</dbReference>
<keyword evidence="1" id="KW-0489">Methyltransferase</keyword>
<reference evidence="1" key="1">
    <citation type="submission" date="2019-10" db="EMBL/GenBank/DDBJ databases">
        <title>Conservation and host-specific expression of non-tandemly repeated heterogenous ribosome RNA gene in arbuscular mycorrhizal fungi.</title>
        <authorList>
            <person name="Maeda T."/>
            <person name="Kobayashi Y."/>
            <person name="Nakagawa T."/>
            <person name="Ezawa T."/>
            <person name="Yamaguchi K."/>
            <person name="Bino T."/>
            <person name="Nishimoto Y."/>
            <person name="Shigenobu S."/>
            <person name="Kawaguchi M."/>
        </authorList>
    </citation>
    <scope>NUCLEOTIDE SEQUENCE</scope>
    <source>
        <strain evidence="1">HR1</strain>
    </source>
</reference>
<comment type="caution">
    <text evidence="1">The sequence shown here is derived from an EMBL/GenBank/DDBJ whole genome shotgun (WGS) entry which is preliminary data.</text>
</comment>
<dbReference type="AlphaFoldDB" id="A0A8H3QNX7"/>
<sequence>MGNYKFTKKWFERHIPRWEKTLDGLKKKNEKISVLEIGVFEGRAAVWVLDELFKNPESKLITIDTFKNIFVNNDYESTFRKNIKESGKENQVEIIKKGIVLSWNLLKEGGIMILDNYEWDYFEEEFNNPRIAIDSFLKIYQGRIKNLIKDVRDHV</sequence>
<dbReference type="GO" id="GO:0032259">
    <property type="term" value="P:methylation"/>
    <property type="evidence" value="ECO:0007669"/>
    <property type="project" value="UniProtKB-KW"/>
</dbReference>
<proteinExistence type="predicted"/>
<dbReference type="GO" id="GO:0008168">
    <property type="term" value="F:methyltransferase activity"/>
    <property type="evidence" value="ECO:0007669"/>
    <property type="project" value="UniProtKB-KW"/>
</dbReference>
<organism evidence="1 2">
    <name type="scientific">Rhizophagus clarus</name>
    <dbReference type="NCBI Taxonomy" id="94130"/>
    <lineage>
        <taxon>Eukaryota</taxon>
        <taxon>Fungi</taxon>
        <taxon>Fungi incertae sedis</taxon>
        <taxon>Mucoromycota</taxon>
        <taxon>Glomeromycotina</taxon>
        <taxon>Glomeromycetes</taxon>
        <taxon>Glomerales</taxon>
        <taxon>Glomeraceae</taxon>
        <taxon>Rhizophagus</taxon>
    </lineage>
</organism>
<dbReference type="Proteomes" id="UP000615446">
    <property type="component" value="Unassembled WGS sequence"/>
</dbReference>
<dbReference type="EMBL" id="BLAL01000071">
    <property type="protein sequence ID" value="GES83584.1"/>
    <property type="molecule type" value="Genomic_DNA"/>
</dbReference>
<keyword evidence="1" id="KW-0808">Transferase</keyword>
<gene>
    <name evidence="1" type="ORF">RCL2_001073800</name>
</gene>
<dbReference type="SUPFAM" id="SSF53335">
    <property type="entry name" value="S-adenosyl-L-methionine-dependent methyltransferases"/>
    <property type="match status" value="1"/>
</dbReference>
<protein>
    <submittedName>
        <fullName evidence="1">Class I SAM-dependent methyltransferase</fullName>
    </submittedName>
</protein>
<evidence type="ECO:0000313" key="1">
    <source>
        <dbReference type="EMBL" id="GES83584.1"/>
    </source>
</evidence>
<evidence type="ECO:0000313" key="2">
    <source>
        <dbReference type="Proteomes" id="UP000615446"/>
    </source>
</evidence>